<dbReference type="Gene3D" id="3.40.640.10">
    <property type="entry name" value="Type I PLP-dependent aspartate aminotransferase-like (Major domain)"/>
    <property type="match status" value="1"/>
</dbReference>
<keyword evidence="3" id="KW-1133">Transmembrane helix</keyword>
<reference evidence="5 6" key="1">
    <citation type="submission" date="2024-07" db="EMBL/GenBank/DDBJ databases">
        <title>Section-level genome sequencing and comparative genomics of Aspergillus sections Usti and Cavernicolus.</title>
        <authorList>
            <consortium name="Lawrence Berkeley National Laboratory"/>
            <person name="Nybo J.L."/>
            <person name="Vesth T.C."/>
            <person name="Theobald S."/>
            <person name="Frisvad J.C."/>
            <person name="Larsen T.O."/>
            <person name="Kjaerboelling I."/>
            <person name="Rothschild-Mancinelli K."/>
            <person name="Lyhne E.K."/>
            <person name="Kogle M.E."/>
            <person name="Barry K."/>
            <person name="Clum A."/>
            <person name="Na H."/>
            <person name="Ledsgaard L."/>
            <person name="Lin J."/>
            <person name="Lipzen A."/>
            <person name="Kuo A."/>
            <person name="Riley R."/>
            <person name="Mondo S."/>
            <person name="Labutti K."/>
            <person name="Haridas S."/>
            <person name="Pangalinan J."/>
            <person name="Salamov A.A."/>
            <person name="Simmons B.A."/>
            <person name="Magnuson J.K."/>
            <person name="Chen J."/>
            <person name="Drula E."/>
            <person name="Henrissat B."/>
            <person name="Wiebenga A."/>
            <person name="Lubbers R.J."/>
            <person name="Gomes A.C."/>
            <person name="Makela M.R."/>
            <person name="Stajich J."/>
            <person name="Grigoriev I.V."/>
            <person name="Mortensen U.H."/>
            <person name="De Vries R.P."/>
            <person name="Baker S.E."/>
            <person name="Andersen M.R."/>
        </authorList>
    </citation>
    <scope>NUCLEOTIDE SEQUENCE [LARGE SCALE GENOMIC DNA]</scope>
    <source>
        <strain evidence="5 6">CBS 123904</strain>
    </source>
</reference>
<dbReference type="InterPro" id="IPR004839">
    <property type="entry name" value="Aminotransferase_I/II_large"/>
</dbReference>
<keyword evidence="3" id="KW-0472">Membrane</keyword>
<dbReference type="Pfam" id="PF00155">
    <property type="entry name" value="Aminotran_1_2"/>
    <property type="match status" value="1"/>
</dbReference>
<dbReference type="InterPro" id="IPR004838">
    <property type="entry name" value="NHTrfase_class1_PyrdxlP-BS"/>
</dbReference>
<evidence type="ECO:0000259" key="4">
    <source>
        <dbReference type="Pfam" id="PF00155"/>
    </source>
</evidence>
<dbReference type="PROSITE" id="PS00105">
    <property type="entry name" value="AA_TRANSFER_CLASS_1"/>
    <property type="match status" value="1"/>
</dbReference>
<dbReference type="InterPro" id="IPR015422">
    <property type="entry name" value="PyrdxlP-dep_Trfase_small"/>
</dbReference>
<dbReference type="Proteomes" id="UP001610446">
    <property type="component" value="Unassembled WGS sequence"/>
</dbReference>
<accession>A0ABR4KEF5</accession>
<dbReference type="InterPro" id="IPR050478">
    <property type="entry name" value="Ethylene_sulfur-biosynth"/>
</dbReference>
<evidence type="ECO:0000256" key="1">
    <source>
        <dbReference type="ARBA" id="ARBA00007441"/>
    </source>
</evidence>
<evidence type="ECO:0000256" key="3">
    <source>
        <dbReference type="SAM" id="Phobius"/>
    </source>
</evidence>
<proteinExistence type="inferred from homology"/>
<evidence type="ECO:0000313" key="5">
    <source>
        <dbReference type="EMBL" id="KAL2850651.1"/>
    </source>
</evidence>
<protein>
    <submittedName>
        <fullName evidence="5">Pyridoxal phosphate-dependent transferase</fullName>
    </submittedName>
</protein>
<dbReference type="InterPro" id="IPR015424">
    <property type="entry name" value="PyrdxlP-dep_Trfase"/>
</dbReference>
<name>A0ABR4KEF5_9EURO</name>
<feature type="transmembrane region" description="Helical" evidence="3">
    <location>
        <begin position="430"/>
        <end position="448"/>
    </location>
</feature>
<evidence type="ECO:0000256" key="2">
    <source>
        <dbReference type="ARBA" id="ARBA00022898"/>
    </source>
</evidence>
<dbReference type="CDD" id="cd00609">
    <property type="entry name" value="AAT_like"/>
    <property type="match status" value="1"/>
</dbReference>
<dbReference type="Gene3D" id="3.90.1150.10">
    <property type="entry name" value="Aspartate Aminotransferase, domain 1"/>
    <property type="match status" value="1"/>
</dbReference>
<dbReference type="GO" id="GO:0016740">
    <property type="term" value="F:transferase activity"/>
    <property type="evidence" value="ECO:0007669"/>
    <property type="project" value="UniProtKB-KW"/>
</dbReference>
<dbReference type="SUPFAM" id="SSF53383">
    <property type="entry name" value="PLP-dependent transferases"/>
    <property type="match status" value="1"/>
</dbReference>
<comment type="similarity">
    <text evidence="1">Belongs to the class-I pyridoxal-phosphate-dependent aminotransferase family.</text>
</comment>
<organism evidence="5 6">
    <name type="scientific">Aspergillus pseudoustus</name>
    <dbReference type="NCBI Taxonomy" id="1810923"/>
    <lineage>
        <taxon>Eukaryota</taxon>
        <taxon>Fungi</taxon>
        <taxon>Dikarya</taxon>
        <taxon>Ascomycota</taxon>
        <taxon>Pezizomycotina</taxon>
        <taxon>Eurotiomycetes</taxon>
        <taxon>Eurotiomycetidae</taxon>
        <taxon>Eurotiales</taxon>
        <taxon>Aspergillaceae</taxon>
        <taxon>Aspergillus</taxon>
        <taxon>Aspergillus subgen. Nidulantes</taxon>
    </lineage>
</organism>
<gene>
    <name evidence="5" type="ORF">BJY01DRAFT_261423</name>
</gene>
<keyword evidence="2" id="KW-0663">Pyridoxal phosphate</keyword>
<evidence type="ECO:0000313" key="6">
    <source>
        <dbReference type="Proteomes" id="UP001610446"/>
    </source>
</evidence>
<dbReference type="PANTHER" id="PTHR43795:SF39">
    <property type="entry name" value="AMINOTRANSFERASE CLASS I_CLASSII DOMAIN-CONTAINING PROTEIN"/>
    <property type="match status" value="1"/>
</dbReference>
<dbReference type="InterPro" id="IPR015421">
    <property type="entry name" value="PyrdxlP-dep_Trfase_major"/>
</dbReference>
<feature type="domain" description="Aminotransferase class I/classII large" evidence="4">
    <location>
        <begin position="59"/>
        <end position="438"/>
    </location>
</feature>
<dbReference type="EMBL" id="JBFXLU010000035">
    <property type="protein sequence ID" value="KAL2850651.1"/>
    <property type="molecule type" value="Genomic_DNA"/>
</dbReference>
<sequence>MDTSDQFGPSQRALKAQERGLAWNLMEELHHRPQFDRAKRPDGMINLSGALNSLMTDWMDEYVKEASQELKLVETLSYGSISGTPELLTAAATFFNTFFNPSIPINRNQILATNGVTSLIDLVAWSICNPGDTVLYPTPTFYMLNFNLAARSGVHTYPVSCTEMQDPFGQNNPNELISALEGAASAAEATGRTRCRMLVICNPANPQGRSYSHEALCAMAEFCARRGMHLVVDEIYALSQFEPQKDTPSGGFDSSSVSRVSSVLGVDTALALSTHSNVHCLYGLSKDFNLGGLRMGFYVTRNDRMLAAVKKSTWFTWVTNFSVTFATRFLQQTKNLHSYISIYQARLSDAYRSASDALIQHNIPFMRASAGLFIFVNLGKWLHYFKEANPSRGLGSSPNTYDKEMQLCLWLCDNGVFLNPGQFAESDQPGFFRLVFTAYPAGVIVLAIRRIRKALDKLEARKISEK</sequence>
<comment type="caution">
    <text evidence="5">The sequence shown here is derived from an EMBL/GenBank/DDBJ whole genome shotgun (WGS) entry which is preliminary data.</text>
</comment>
<dbReference type="PANTHER" id="PTHR43795">
    <property type="entry name" value="BIFUNCTIONAL ASPARTATE AMINOTRANSFERASE AND GLUTAMATE/ASPARTATE-PREPHENATE AMINOTRANSFERASE-RELATED"/>
    <property type="match status" value="1"/>
</dbReference>
<keyword evidence="3" id="KW-0812">Transmembrane</keyword>
<keyword evidence="5" id="KW-0808">Transferase</keyword>
<keyword evidence="6" id="KW-1185">Reference proteome</keyword>